<feature type="chain" id="PRO_5009913455" description="PKD domain-containing protein" evidence="2">
    <location>
        <begin position="25"/>
        <end position="649"/>
    </location>
</feature>
<accession>A0A1M5RG33</accession>
<evidence type="ECO:0000313" key="4">
    <source>
        <dbReference type="Proteomes" id="UP000184268"/>
    </source>
</evidence>
<keyword evidence="4" id="KW-1185">Reference proteome</keyword>
<sequence length="649" mass="71790">MHKHRLRRGGHPLAVLLLSTALLACGGGGGDDSTPSPGNGNVGTPDSGDYAIIGNTSVLAGEAVAFYGRPPSGSSLDWRYQWRQTAGPSLDIANPTSPLAAFTVPGTGSYQLELTVSNEQGSVVGTFDFNANSAGSGLRVLRDHEVAQGNRVSLRAENLYDVVGGEAQTRLSNLQWSLLEGPTINDWVNEDPLIVTFTAPQVGEDTLMRFELSAEVDGQAVTDEAWVLVTPTPAPVNDAYFEQPVARVQAYRPDSPWADALERCVYSTQFNSPCSVDSLPLIGQTNPNPTIDQVMDRVVVSHPWMGDQFRAFLEHPDQAHGDFLALLSSVSAVVLSYDVRPSFYWVVSGAIYLDPENLWQYAWQRDTINEDPDYRSGFGSALQFLMPWRYVKDNDYASLFYPVEFHLDRDWSQINPDLASLLYHELAHANDYFPRSTHNDITRDSLLDEWWARTRAGGLPSDDLTNGYPLASEEMFGLAQVSFQGETATTAQRNYTPDDVASYFFPDRAGDYYNYSSPREDLAMLFEEAMMQHRYGIFRDVAVSSQRSTDPAEDLIISQGQRGRIGENALAPRLEMILDDIMPELSGLSSQLATPQPMVRGLNWWDNLVLQGTVLPAAVPQMSRPDALAQPLGLPGRNHFEPRHSGHRH</sequence>
<dbReference type="InterPro" id="IPR013783">
    <property type="entry name" value="Ig-like_fold"/>
</dbReference>
<evidence type="ECO:0000313" key="3">
    <source>
        <dbReference type="EMBL" id="SHH25221.1"/>
    </source>
</evidence>
<protein>
    <recommendedName>
        <fullName evidence="5">PKD domain-containing protein</fullName>
    </recommendedName>
</protein>
<dbReference type="RefSeq" id="WP_067657396.1">
    <property type="nucleotide sequence ID" value="NZ_FQXG01000002.1"/>
</dbReference>
<dbReference type="InterPro" id="IPR035986">
    <property type="entry name" value="PKD_dom_sf"/>
</dbReference>
<feature type="region of interest" description="Disordered" evidence="1">
    <location>
        <begin position="28"/>
        <end position="47"/>
    </location>
</feature>
<dbReference type="OrthoDB" id="5803286at2"/>
<organism evidence="3 4">
    <name type="scientific">Ferrimonas marina</name>
    <dbReference type="NCBI Taxonomy" id="299255"/>
    <lineage>
        <taxon>Bacteria</taxon>
        <taxon>Pseudomonadati</taxon>
        <taxon>Pseudomonadota</taxon>
        <taxon>Gammaproteobacteria</taxon>
        <taxon>Alteromonadales</taxon>
        <taxon>Ferrimonadaceae</taxon>
        <taxon>Ferrimonas</taxon>
    </lineage>
</organism>
<dbReference type="Proteomes" id="UP000184268">
    <property type="component" value="Unassembled WGS sequence"/>
</dbReference>
<evidence type="ECO:0008006" key="5">
    <source>
        <dbReference type="Google" id="ProtNLM"/>
    </source>
</evidence>
<reference evidence="3 4" key="1">
    <citation type="submission" date="2016-11" db="EMBL/GenBank/DDBJ databases">
        <authorList>
            <person name="Jaros S."/>
            <person name="Januszkiewicz K."/>
            <person name="Wedrychowicz H."/>
        </authorList>
    </citation>
    <scope>NUCLEOTIDE SEQUENCE [LARGE SCALE GENOMIC DNA]</scope>
    <source>
        <strain evidence="3 4">DSM 16917</strain>
    </source>
</reference>
<feature type="region of interest" description="Disordered" evidence="1">
    <location>
        <begin position="627"/>
        <end position="649"/>
    </location>
</feature>
<dbReference type="Gene3D" id="2.60.40.10">
    <property type="entry name" value="Immunoglobulins"/>
    <property type="match status" value="1"/>
</dbReference>
<evidence type="ECO:0000256" key="2">
    <source>
        <dbReference type="SAM" id="SignalP"/>
    </source>
</evidence>
<gene>
    <name evidence="3" type="ORF">SAMN02745129_1609</name>
</gene>
<keyword evidence="2" id="KW-0732">Signal</keyword>
<dbReference type="SUPFAM" id="SSF49299">
    <property type="entry name" value="PKD domain"/>
    <property type="match status" value="1"/>
</dbReference>
<name>A0A1M5RG33_9GAMM</name>
<dbReference type="EMBL" id="FQXG01000002">
    <property type="protein sequence ID" value="SHH25221.1"/>
    <property type="molecule type" value="Genomic_DNA"/>
</dbReference>
<proteinExistence type="predicted"/>
<dbReference type="PROSITE" id="PS51257">
    <property type="entry name" value="PROKAR_LIPOPROTEIN"/>
    <property type="match status" value="1"/>
</dbReference>
<dbReference type="AlphaFoldDB" id="A0A1M5RG33"/>
<feature type="signal peptide" evidence="2">
    <location>
        <begin position="1"/>
        <end position="24"/>
    </location>
</feature>
<feature type="compositionally biased region" description="Basic and acidic residues" evidence="1">
    <location>
        <begin position="638"/>
        <end position="649"/>
    </location>
</feature>
<dbReference type="STRING" id="299255.SAMN02745129_1609"/>
<evidence type="ECO:0000256" key="1">
    <source>
        <dbReference type="SAM" id="MobiDB-lite"/>
    </source>
</evidence>